<comment type="caution">
    <text evidence="1">The sequence shown here is derived from an EMBL/GenBank/DDBJ whole genome shotgun (WGS) entry which is preliminary data.</text>
</comment>
<evidence type="ECO:0000313" key="2">
    <source>
        <dbReference type="Proteomes" id="UP001206692"/>
    </source>
</evidence>
<dbReference type="InterPro" id="IPR050155">
    <property type="entry name" value="HAD-like_hydrolase_sf"/>
</dbReference>
<organism evidence="1 2">
    <name type="scientific">Megasphaera massiliensis</name>
    <dbReference type="NCBI Taxonomy" id="1232428"/>
    <lineage>
        <taxon>Bacteria</taxon>
        <taxon>Bacillati</taxon>
        <taxon>Bacillota</taxon>
        <taxon>Negativicutes</taxon>
        <taxon>Veillonellales</taxon>
        <taxon>Veillonellaceae</taxon>
        <taxon>Megasphaera</taxon>
    </lineage>
</organism>
<protein>
    <submittedName>
        <fullName evidence="1">HAD-IIIA family hydrolase</fullName>
    </submittedName>
</protein>
<dbReference type="SFLD" id="SFLDS00003">
    <property type="entry name" value="Haloacid_Dehalogenase"/>
    <property type="match status" value="1"/>
</dbReference>
<dbReference type="NCBIfam" id="TIGR01509">
    <property type="entry name" value="HAD-SF-IA-v3"/>
    <property type="match status" value="1"/>
</dbReference>
<dbReference type="InterPro" id="IPR036412">
    <property type="entry name" value="HAD-like_sf"/>
</dbReference>
<dbReference type="NCBIfam" id="TIGR01549">
    <property type="entry name" value="HAD-SF-IA-v1"/>
    <property type="match status" value="1"/>
</dbReference>
<name>A0ABT1SSE3_9FIRM</name>
<dbReference type="Pfam" id="PF13419">
    <property type="entry name" value="HAD_2"/>
    <property type="match status" value="1"/>
</dbReference>
<dbReference type="InterPro" id="IPR006549">
    <property type="entry name" value="HAD-SF_hydro_IIIA"/>
</dbReference>
<dbReference type="PANTHER" id="PTHR43434">
    <property type="entry name" value="PHOSPHOGLYCOLATE PHOSPHATASE"/>
    <property type="match status" value="1"/>
</dbReference>
<keyword evidence="2" id="KW-1185">Reference proteome</keyword>
<dbReference type="PANTHER" id="PTHR43434:SF1">
    <property type="entry name" value="PHOSPHOGLYCOLATE PHOSPHATASE"/>
    <property type="match status" value="1"/>
</dbReference>
<dbReference type="InterPro" id="IPR041492">
    <property type="entry name" value="HAD_2"/>
</dbReference>
<gene>
    <name evidence="1" type="ORF">NE675_07100</name>
</gene>
<reference evidence="1 2" key="1">
    <citation type="submission" date="2022-06" db="EMBL/GenBank/DDBJ databases">
        <title>Isolation of gut microbiota from human fecal samples.</title>
        <authorList>
            <person name="Pamer E.G."/>
            <person name="Barat B."/>
            <person name="Waligurski E."/>
            <person name="Medina S."/>
            <person name="Paddock L."/>
            <person name="Mostad J."/>
        </authorList>
    </citation>
    <scope>NUCLEOTIDE SEQUENCE [LARGE SCALE GENOMIC DNA]</scope>
    <source>
        <strain evidence="1 2">DFI.1.1</strain>
    </source>
</reference>
<dbReference type="EMBL" id="JANGEW010000012">
    <property type="protein sequence ID" value="MCQ5342792.1"/>
    <property type="molecule type" value="Genomic_DNA"/>
</dbReference>
<dbReference type="SFLD" id="SFLDG01129">
    <property type="entry name" value="C1.5:_HAD__Beta-PGM__Phosphata"/>
    <property type="match status" value="1"/>
</dbReference>
<dbReference type="RefSeq" id="WP_062412476.1">
    <property type="nucleotide sequence ID" value="NZ_JAJCIO010000017.1"/>
</dbReference>
<dbReference type="InterPro" id="IPR006439">
    <property type="entry name" value="HAD-SF_hydro_IA"/>
</dbReference>
<dbReference type="NCBIfam" id="TIGR01662">
    <property type="entry name" value="HAD-SF-IIIA"/>
    <property type="match status" value="1"/>
</dbReference>
<dbReference type="InterPro" id="IPR023198">
    <property type="entry name" value="PGP-like_dom2"/>
</dbReference>
<dbReference type="Gene3D" id="1.10.150.240">
    <property type="entry name" value="Putative phosphatase, domain 2"/>
    <property type="match status" value="1"/>
</dbReference>
<dbReference type="InterPro" id="IPR023214">
    <property type="entry name" value="HAD_sf"/>
</dbReference>
<dbReference type="SUPFAM" id="SSF56784">
    <property type="entry name" value="HAD-like"/>
    <property type="match status" value="1"/>
</dbReference>
<sequence>MTTKKYSAVIFDMDGTVLNTLDDLTDALNHALKETGHDHAYTTADVRNFFGSGVTVAITRALAIEQGLASYDELEAVGQPGDKITPQIDLQEVSRIQDLYKPYYAAHCSVKTGEYDGINAMVRRLREQGIKVAVVSNKPDPAVQDLAADYFPNLFDKVIGEQPQIRRKPAPDMVQKALSDLGIAPNQAVYVGDSEIDIQTAHNSGLDCISVTWGFRPAEFLKSHGASILVDRPADIAAVVLGD</sequence>
<dbReference type="PROSITE" id="PS01228">
    <property type="entry name" value="COF_1"/>
    <property type="match status" value="1"/>
</dbReference>
<proteinExistence type="predicted"/>
<evidence type="ECO:0000313" key="1">
    <source>
        <dbReference type="EMBL" id="MCQ5342792.1"/>
    </source>
</evidence>
<dbReference type="SFLD" id="SFLDG01135">
    <property type="entry name" value="C1.5.6:_HAD__Beta-PGM__Phospha"/>
    <property type="match status" value="1"/>
</dbReference>
<dbReference type="GO" id="GO:0016787">
    <property type="term" value="F:hydrolase activity"/>
    <property type="evidence" value="ECO:0007669"/>
    <property type="project" value="UniProtKB-KW"/>
</dbReference>
<keyword evidence="1" id="KW-0378">Hydrolase</keyword>
<dbReference type="PRINTS" id="PR00413">
    <property type="entry name" value="HADHALOGNASE"/>
</dbReference>
<dbReference type="Gene3D" id="3.40.50.1000">
    <property type="entry name" value="HAD superfamily/HAD-like"/>
    <property type="match status" value="1"/>
</dbReference>
<dbReference type="Proteomes" id="UP001206692">
    <property type="component" value="Unassembled WGS sequence"/>
</dbReference>
<accession>A0ABT1SSE3</accession>